<evidence type="ECO:0000256" key="8">
    <source>
        <dbReference type="SAM" id="Phobius"/>
    </source>
</evidence>
<dbReference type="RefSeq" id="WP_187030512.1">
    <property type="nucleotide sequence ID" value="NZ_AP023420.1"/>
</dbReference>
<keyword evidence="10" id="KW-1185">Reference proteome</keyword>
<dbReference type="PANTHER" id="PTHR30047:SF7">
    <property type="entry name" value="HIGH-AFFINITY CHOLINE TRANSPORT PROTEIN"/>
    <property type="match status" value="1"/>
</dbReference>
<feature type="transmembrane region" description="Helical" evidence="8">
    <location>
        <begin position="271"/>
        <end position="295"/>
    </location>
</feature>
<dbReference type="Pfam" id="PF02028">
    <property type="entry name" value="BCCT"/>
    <property type="match status" value="1"/>
</dbReference>
<dbReference type="PANTHER" id="PTHR30047">
    <property type="entry name" value="HIGH-AFFINITY CHOLINE TRANSPORT PROTEIN-RELATED"/>
    <property type="match status" value="1"/>
</dbReference>
<evidence type="ECO:0000256" key="3">
    <source>
        <dbReference type="ARBA" id="ARBA00022448"/>
    </source>
</evidence>
<dbReference type="EMBL" id="AP023420">
    <property type="protein sequence ID" value="BCK85329.1"/>
    <property type="molecule type" value="Genomic_DNA"/>
</dbReference>
<feature type="transmembrane region" description="Helical" evidence="8">
    <location>
        <begin position="97"/>
        <end position="123"/>
    </location>
</feature>
<reference evidence="9" key="1">
    <citation type="submission" date="2020-09" db="EMBL/GenBank/DDBJ databases">
        <title>New species isolated from human feces.</title>
        <authorList>
            <person name="Kitahara M."/>
            <person name="Shigeno Y."/>
            <person name="Shime M."/>
            <person name="Matsumoto Y."/>
            <person name="Nakamura S."/>
            <person name="Motooka D."/>
            <person name="Fukuoka S."/>
            <person name="Nishikawa H."/>
            <person name="Benno Y."/>
        </authorList>
    </citation>
    <scope>NUCLEOTIDE SEQUENCE</scope>
    <source>
        <strain evidence="9">MM59</strain>
    </source>
</reference>
<feature type="transmembrane region" description="Helical" evidence="8">
    <location>
        <begin position="58"/>
        <end position="77"/>
    </location>
</feature>
<evidence type="ECO:0000256" key="7">
    <source>
        <dbReference type="ARBA" id="ARBA00023136"/>
    </source>
</evidence>
<dbReference type="GO" id="GO:0005886">
    <property type="term" value="C:plasma membrane"/>
    <property type="evidence" value="ECO:0007669"/>
    <property type="project" value="UniProtKB-SubCell"/>
</dbReference>
<feature type="transmembrane region" description="Helical" evidence="8">
    <location>
        <begin position="359"/>
        <end position="382"/>
    </location>
</feature>
<feature type="transmembrane region" description="Helical" evidence="8">
    <location>
        <begin position="415"/>
        <end position="439"/>
    </location>
</feature>
<keyword evidence="3" id="KW-0813">Transport</keyword>
<organism evidence="9 10">
    <name type="scientific">Pusillibacter faecalis</name>
    <dbReference type="NCBI Taxonomy" id="2714358"/>
    <lineage>
        <taxon>Bacteria</taxon>
        <taxon>Bacillati</taxon>
        <taxon>Bacillota</taxon>
        <taxon>Clostridia</taxon>
        <taxon>Eubacteriales</taxon>
        <taxon>Oscillospiraceae</taxon>
        <taxon>Pusillibacter</taxon>
    </lineage>
</organism>
<feature type="transmembrane region" description="Helical" evidence="8">
    <location>
        <begin position="459"/>
        <end position="477"/>
    </location>
</feature>
<feature type="transmembrane region" description="Helical" evidence="8">
    <location>
        <begin position="239"/>
        <end position="259"/>
    </location>
</feature>
<sequence>MSEKEMTIKKKLLADIDWNCAIPSLVIVALIALPAILFEEQTSTFVNNFFNTFVEATSAFYIVIPVFLIGIGLWMAFSKYGKVVLGDPKERPAISNFTYIATLMAMCYGATIMRTGTIQWAYIAEDPPFGIEPYTNAAILAGSAYSIFLWGLQLAAIYVITAPAVAYFVHVRGQNNVKISQLCRSLLGDKFADGILGKMVDIIFVIALVLGAATTIGLASPVLSAVFGELFHLEPGFGLDFIMTVSMIVIFTTSAFLGIEKGIERLSDLNIYLMIGLVVLIMIFGPGLFILNFSVESLGQYLDNLLLFSFYSDSLNFGGTGYTESYTVFWWAYCFTWGIIQGIFCALISKGRTVKEVILYYFGTIFLIVVPLSCILGGMAVYSQLTGAVDVFAALEAGAGPAIAKVLSVQKLAPVIMVVFFLLALTFCATTMDSTTYTLAAFASKADIAKSAPSKSSRLFWAILMSVSALAMMKVGGLGPLEVVSGIAGVPIIVITFLVIFAGIKMMKQDKAWVTHVRPDDWDAEKAPRAEHVEDRLI</sequence>
<evidence type="ECO:0000313" key="9">
    <source>
        <dbReference type="EMBL" id="BCK85329.1"/>
    </source>
</evidence>
<evidence type="ECO:0000256" key="6">
    <source>
        <dbReference type="ARBA" id="ARBA00022989"/>
    </source>
</evidence>
<feature type="transmembrane region" description="Helical" evidence="8">
    <location>
        <begin position="20"/>
        <end position="38"/>
    </location>
</feature>
<gene>
    <name evidence="9" type="primary">yeaV</name>
    <name evidence="9" type="ORF">MM59RIKEN_26480</name>
</gene>
<name>A0A810QAQ2_9FIRM</name>
<keyword evidence="5 8" id="KW-0812">Transmembrane</keyword>
<evidence type="ECO:0000256" key="2">
    <source>
        <dbReference type="ARBA" id="ARBA00005658"/>
    </source>
</evidence>
<keyword evidence="7 8" id="KW-0472">Membrane</keyword>
<comment type="subcellular location">
    <subcellularLocation>
        <location evidence="1">Cell membrane</location>
        <topology evidence="1">Multi-pass membrane protein</topology>
    </subcellularLocation>
</comment>
<dbReference type="GO" id="GO:0022857">
    <property type="term" value="F:transmembrane transporter activity"/>
    <property type="evidence" value="ECO:0007669"/>
    <property type="project" value="InterPro"/>
</dbReference>
<keyword evidence="4" id="KW-1003">Cell membrane</keyword>
<evidence type="ECO:0000313" key="10">
    <source>
        <dbReference type="Proteomes" id="UP000679848"/>
    </source>
</evidence>
<dbReference type="InterPro" id="IPR000060">
    <property type="entry name" value="BCCT_transptr"/>
</dbReference>
<evidence type="ECO:0000256" key="4">
    <source>
        <dbReference type="ARBA" id="ARBA00022475"/>
    </source>
</evidence>
<keyword evidence="6 8" id="KW-1133">Transmembrane helix</keyword>
<accession>A0A810QAQ2</accession>
<proteinExistence type="inferred from homology"/>
<evidence type="ECO:0000256" key="1">
    <source>
        <dbReference type="ARBA" id="ARBA00004651"/>
    </source>
</evidence>
<dbReference type="Proteomes" id="UP000679848">
    <property type="component" value="Chromosome"/>
</dbReference>
<evidence type="ECO:0000256" key="5">
    <source>
        <dbReference type="ARBA" id="ARBA00022692"/>
    </source>
</evidence>
<feature type="transmembrane region" description="Helical" evidence="8">
    <location>
        <begin position="143"/>
        <end position="169"/>
    </location>
</feature>
<dbReference type="AlphaFoldDB" id="A0A810QAQ2"/>
<feature type="transmembrane region" description="Helical" evidence="8">
    <location>
        <begin position="202"/>
        <end position="227"/>
    </location>
</feature>
<dbReference type="KEGG" id="pfaa:MM59RIKEN_26480"/>
<feature type="transmembrane region" description="Helical" evidence="8">
    <location>
        <begin position="328"/>
        <end position="347"/>
    </location>
</feature>
<protein>
    <submittedName>
        <fullName evidence="9">Transporter</fullName>
    </submittedName>
</protein>
<feature type="transmembrane region" description="Helical" evidence="8">
    <location>
        <begin position="483"/>
        <end position="504"/>
    </location>
</feature>
<comment type="similarity">
    <text evidence="2">Belongs to the BCCT transporter (TC 2.A.15) family.</text>
</comment>